<sequence length="161" mass="17449">MLAIGCSKACCSQGQPRLLLRSYACCFAAMLVAARAMLASQGPCCCSHAEAEHQGLLLLEKLSSSLTECPNHNGASHTRHTLSKRHSTQHLRLPIFLKLQLGGAHNSWNNLVDAPSTRSHSTGDLTAQPTPWLQTHHHVSITCTTTSINDAANLNKHCDYV</sequence>
<protein>
    <recommendedName>
        <fullName evidence="3">Secreted protein</fullName>
    </recommendedName>
</protein>
<dbReference type="Proteomes" id="UP000815325">
    <property type="component" value="Unassembled WGS sequence"/>
</dbReference>
<gene>
    <name evidence="1" type="ORF">DUNSADRAFT_10668</name>
</gene>
<evidence type="ECO:0008006" key="3">
    <source>
        <dbReference type="Google" id="ProtNLM"/>
    </source>
</evidence>
<accession>A0ABQ7GET9</accession>
<proteinExistence type="predicted"/>
<comment type="caution">
    <text evidence="1">The sequence shown here is derived from an EMBL/GenBank/DDBJ whole genome shotgun (WGS) entry which is preliminary data.</text>
</comment>
<organism evidence="1 2">
    <name type="scientific">Dunaliella salina</name>
    <name type="common">Green alga</name>
    <name type="synonym">Protococcus salinus</name>
    <dbReference type="NCBI Taxonomy" id="3046"/>
    <lineage>
        <taxon>Eukaryota</taxon>
        <taxon>Viridiplantae</taxon>
        <taxon>Chlorophyta</taxon>
        <taxon>core chlorophytes</taxon>
        <taxon>Chlorophyceae</taxon>
        <taxon>CS clade</taxon>
        <taxon>Chlamydomonadales</taxon>
        <taxon>Dunaliellaceae</taxon>
        <taxon>Dunaliella</taxon>
    </lineage>
</organism>
<dbReference type="EMBL" id="MU069829">
    <property type="protein sequence ID" value="KAF5833118.1"/>
    <property type="molecule type" value="Genomic_DNA"/>
</dbReference>
<name>A0ABQ7GET9_DUNSA</name>
<keyword evidence="2" id="KW-1185">Reference proteome</keyword>
<reference evidence="1" key="1">
    <citation type="submission" date="2017-08" db="EMBL/GenBank/DDBJ databases">
        <authorList>
            <person name="Polle J.E."/>
            <person name="Barry K."/>
            <person name="Cushman J."/>
            <person name="Schmutz J."/>
            <person name="Tran D."/>
            <person name="Hathwaick L.T."/>
            <person name="Yim W.C."/>
            <person name="Jenkins J."/>
            <person name="Mckie-Krisberg Z.M."/>
            <person name="Prochnik S."/>
            <person name="Lindquist E."/>
            <person name="Dockter R.B."/>
            <person name="Adam C."/>
            <person name="Molina H."/>
            <person name="Bunkerborg J."/>
            <person name="Jin E."/>
            <person name="Buchheim M."/>
            <person name="Magnuson J."/>
        </authorList>
    </citation>
    <scope>NUCLEOTIDE SEQUENCE</scope>
    <source>
        <strain evidence="1">CCAP 19/18</strain>
    </source>
</reference>
<evidence type="ECO:0000313" key="1">
    <source>
        <dbReference type="EMBL" id="KAF5833118.1"/>
    </source>
</evidence>
<evidence type="ECO:0000313" key="2">
    <source>
        <dbReference type="Proteomes" id="UP000815325"/>
    </source>
</evidence>